<dbReference type="InterPro" id="IPR052587">
    <property type="entry name" value="TELO2-interacting_protein_1"/>
</dbReference>
<accession>A0A7C8RMD0</accession>
<proteinExistence type="predicted"/>
<feature type="domain" description="TTI1 C-terminal TPR" evidence="3">
    <location>
        <begin position="785"/>
        <end position="932"/>
    </location>
</feature>
<organism evidence="4 5">
    <name type="scientific">Orbilia oligospora</name>
    <name type="common">Nematode-trapping fungus</name>
    <name type="synonym">Arthrobotrys oligospora</name>
    <dbReference type="NCBI Taxonomy" id="2813651"/>
    <lineage>
        <taxon>Eukaryota</taxon>
        <taxon>Fungi</taxon>
        <taxon>Dikarya</taxon>
        <taxon>Ascomycota</taxon>
        <taxon>Pezizomycotina</taxon>
        <taxon>Orbiliomycetes</taxon>
        <taxon>Orbiliales</taxon>
        <taxon>Orbiliaceae</taxon>
        <taxon>Orbilia</taxon>
    </lineage>
</organism>
<dbReference type="OrthoDB" id="6781668at2759"/>
<dbReference type="GO" id="GO:0005737">
    <property type="term" value="C:cytoplasm"/>
    <property type="evidence" value="ECO:0007669"/>
    <property type="project" value="TreeGrafter"/>
</dbReference>
<dbReference type="Pfam" id="PF21547">
    <property type="entry name" value="TTI1"/>
    <property type="match status" value="1"/>
</dbReference>
<comment type="caution">
    <text evidence="4">The sequence shown here is derived from an EMBL/GenBank/DDBJ whole genome shotgun (WGS) entry which is preliminary data.</text>
</comment>
<dbReference type="InterPro" id="IPR011989">
    <property type="entry name" value="ARM-like"/>
</dbReference>
<feature type="region of interest" description="Disordered" evidence="1">
    <location>
        <begin position="783"/>
        <end position="835"/>
    </location>
</feature>
<evidence type="ECO:0000313" key="4">
    <source>
        <dbReference type="EMBL" id="KAF3289584.1"/>
    </source>
</evidence>
<sequence length="1098" mass="121294">MDSSLEIRRKQAFAELKPRCIAVSQIVLRSEIDPQRSRQLAEALEGLLQCITKLGEVEGLINPATGDYIFFPLSHIFGRQQMFIDRAIDLSLQCVNVLLLKCWNVNITGELAKQLMIMVAFIIGGPPDGSKPSRASEETKLAATKCLESLFAAVTRSTAARNQFALIEMAPSLGHSLTVLLDIIPATSFTDLQVAASSAVHHLFTGCISDDDILASFLPGTVSTLCKFLDPRNSGSQKSKALVKAIDTLSDVIRLVLMDIKTSNLPTSNGMSGGALNSDSITTIRTQSWLHGTSEQVRMGLTGVCALRKHRMLNVKKSLLKLCQAIARDCPQSLESTLPVVIETLVSLSADKEETFASQAQETLTTLAGYNDKITQVLQKSLHGWILSLPRVLQNNDEVKKSHLLREIAASFKIISNLGQTSDILLDLFSRNMKDSIINLSESNAPTIGPEQIVSTISPASMELIKREAQAEVIYPAVIIPGKVQEGTSNNTLSLLHMLGTTSTGLQLVHEHVREARIGTDLSKAISLWMALNILRSSQSEPLDDFFITSFTQNTPKAPQLTAELYSVALSSLINTYDNPETHPQLTCISLEILAYTATTMSTSFRPELVDCLYPIVHLFGSSVYTIQQHAILTLESLAKSCGYLSTRDLLVENADYLVNAVSLKLNMFNIQPQAPQVLLMMIKLTGAELVPLLDDLVVSIFAALENYHGYERLTESLFSVLEGIVVESAGGEEKLRLITDGKEVESGEKRNRVKRKHIMTLDDVLGDLDNLIQRENKPLVQELKEEEEEEGNTPHKPWGRKKPEEPYANNEEEQEQEEPTDQSPTNPPEPKPNHTYLMIESITRLSQNFLTSKSSSLRLHLLRLISTASPLLSKQEDNFLPLINQLWPVIIDRLQDSEPAVKITTINTITRLCIDCGDFLSSRIEEVWGVLIGIARKSKVGVDHDHDDERLKRSKRNDGKKQVVVVRKSVGAAVVGGYAVHTQIWGACLQLFEAVMGYTRVSDRIFEDVVGMVGREFVKEEGEGEGEEGYTKLKEVLEEMDGDVVWLEMARWGAYAGAKGGSLWGEVPEKVEVEFGGGNRRVVEFEPVVFRGCGVVV</sequence>
<name>A0A7C8RMD0_ORBOL</name>
<dbReference type="AlphaFoldDB" id="A0A7C8RMD0"/>
<evidence type="ECO:0008006" key="6">
    <source>
        <dbReference type="Google" id="ProtNLM"/>
    </source>
</evidence>
<dbReference type="InterPro" id="IPR049362">
    <property type="entry name" value="TTI1_rpt"/>
</dbReference>
<protein>
    <recommendedName>
        <fullName evidence="6">TEL2-interacting protein 1</fullName>
    </recommendedName>
</protein>
<dbReference type="PANTHER" id="PTHR18460">
    <property type="entry name" value="TEL2 INTERACTING PROTEIN 1 TTI1 FAMILY MEMBER"/>
    <property type="match status" value="1"/>
</dbReference>
<evidence type="ECO:0000313" key="5">
    <source>
        <dbReference type="Proteomes" id="UP000474640"/>
    </source>
</evidence>
<feature type="compositionally biased region" description="Acidic residues" evidence="1">
    <location>
        <begin position="811"/>
        <end position="821"/>
    </location>
</feature>
<reference evidence="4 5" key="1">
    <citation type="submission" date="2020-01" db="EMBL/GenBank/DDBJ databases">
        <authorList>
            <person name="Palmer J.M."/>
        </authorList>
    </citation>
    <scope>NUCLEOTIDE SEQUENCE [LARGE SCALE GENOMIC DNA]</scope>
    <source>
        <strain evidence="4 5">TWF970</strain>
    </source>
</reference>
<dbReference type="Pfam" id="PF24173">
    <property type="entry name" value="TPR_TTI1_N"/>
    <property type="match status" value="1"/>
</dbReference>
<dbReference type="Pfam" id="PF24181">
    <property type="entry name" value="TPR_TTI1_C"/>
    <property type="match status" value="1"/>
</dbReference>
<evidence type="ECO:0000256" key="1">
    <source>
        <dbReference type="SAM" id="MobiDB-lite"/>
    </source>
</evidence>
<dbReference type="Gene3D" id="1.25.10.10">
    <property type="entry name" value="Leucine-rich Repeat Variant"/>
    <property type="match status" value="3"/>
</dbReference>
<dbReference type="EMBL" id="JAABOJ010000002">
    <property type="protein sequence ID" value="KAF3289584.1"/>
    <property type="molecule type" value="Genomic_DNA"/>
</dbReference>
<dbReference type="PANTHER" id="PTHR18460:SF3">
    <property type="entry name" value="TELO2-INTERACTING PROTEIN 1 HOMOLOG"/>
    <property type="match status" value="1"/>
</dbReference>
<dbReference type="InterPro" id="IPR057567">
    <property type="entry name" value="TPR_TTI1_C"/>
</dbReference>
<dbReference type="InterPro" id="IPR016024">
    <property type="entry name" value="ARM-type_fold"/>
</dbReference>
<evidence type="ECO:0000259" key="3">
    <source>
        <dbReference type="Pfam" id="PF24181"/>
    </source>
</evidence>
<feature type="domain" description="TTI1 N-terminal TPR" evidence="2">
    <location>
        <begin position="13"/>
        <end position="351"/>
    </location>
</feature>
<gene>
    <name evidence="4" type="ORF">TWF970_003353</name>
</gene>
<dbReference type="Proteomes" id="UP000474640">
    <property type="component" value="Unassembled WGS sequence"/>
</dbReference>
<evidence type="ECO:0000259" key="2">
    <source>
        <dbReference type="Pfam" id="PF24173"/>
    </source>
</evidence>
<dbReference type="SUPFAM" id="SSF48371">
    <property type="entry name" value="ARM repeat"/>
    <property type="match status" value="1"/>
</dbReference>
<dbReference type="InterPro" id="IPR057566">
    <property type="entry name" value="TPR_TTI1_N"/>
</dbReference>